<dbReference type="EMBL" id="MPUH01000431">
    <property type="protein sequence ID" value="OMJ80255.1"/>
    <property type="molecule type" value="Genomic_DNA"/>
</dbReference>
<dbReference type="AlphaFoldDB" id="A0A1R2BUJ1"/>
<protein>
    <submittedName>
        <fullName evidence="1">Uncharacterized protein</fullName>
    </submittedName>
</protein>
<accession>A0A1R2BUJ1</accession>
<proteinExistence type="predicted"/>
<evidence type="ECO:0000313" key="1">
    <source>
        <dbReference type="EMBL" id="OMJ80255.1"/>
    </source>
</evidence>
<organism evidence="1 2">
    <name type="scientific">Stentor coeruleus</name>
    <dbReference type="NCBI Taxonomy" id="5963"/>
    <lineage>
        <taxon>Eukaryota</taxon>
        <taxon>Sar</taxon>
        <taxon>Alveolata</taxon>
        <taxon>Ciliophora</taxon>
        <taxon>Postciliodesmatophora</taxon>
        <taxon>Heterotrichea</taxon>
        <taxon>Heterotrichida</taxon>
        <taxon>Stentoridae</taxon>
        <taxon>Stentor</taxon>
    </lineage>
</organism>
<name>A0A1R2BUJ1_9CILI</name>
<evidence type="ECO:0000313" key="2">
    <source>
        <dbReference type="Proteomes" id="UP000187209"/>
    </source>
</evidence>
<reference evidence="1 2" key="1">
    <citation type="submission" date="2016-11" db="EMBL/GenBank/DDBJ databases">
        <title>The macronuclear genome of Stentor coeruleus: a giant cell with tiny introns.</title>
        <authorList>
            <person name="Slabodnick M."/>
            <person name="Ruby J.G."/>
            <person name="Reiff S.B."/>
            <person name="Swart E.C."/>
            <person name="Gosai S."/>
            <person name="Prabakaran S."/>
            <person name="Witkowska E."/>
            <person name="Larue G.E."/>
            <person name="Fisher S."/>
            <person name="Freeman R.M."/>
            <person name="Gunawardena J."/>
            <person name="Chu W."/>
            <person name="Stover N.A."/>
            <person name="Gregory B.D."/>
            <person name="Nowacki M."/>
            <person name="Derisi J."/>
            <person name="Roy S.W."/>
            <person name="Marshall W.F."/>
            <person name="Sood P."/>
        </authorList>
    </citation>
    <scope>NUCLEOTIDE SEQUENCE [LARGE SCALE GENOMIC DNA]</scope>
    <source>
        <strain evidence="1">WM001</strain>
    </source>
</reference>
<keyword evidence="2" id="KW-1185">Reference proteome</keyword>
<gene>
    <name evidence="1" type="ORF">SteCoe_19513</name>
</gene>
<dbReference type="OrthoDB" id="327638at2759"/>
<sequence>MDERNKTTRELEWFDLETRMRELMHSQLEPVVKKAREDREAFQSIKIYCKSLENRVKSLETVVLGDQKTETIIENIYKRCAEIEGSRQKDVVRLDQNFLLLQESVNSFDVKIRKFSERLDYLNKRDLEREITIIKTNENIDLSRAYVLTEIDKLSENFREMNRVYKEVALKTEEQANIATAKANANSMEMGNYKKEIDTVRKDVLESLSLIKDVRAMKLNIGIFEGEMVKVQNRFLELMDEIQKFKDELLKRDQFIDKYIPLQTVIFISDYLYNIIDSATKKKLADYENIALKDLNMKILESREILSRISRADQILNDMKHIEERKVEFQTKEIKTQTTKGPSFNEIRERLSIKKKASSIHEETEGHPESPPGLTKQEVEKIVQVALTIQLDSEIGRLKSEIKDKIGGFKKYLKSFNSETSSMQSHFVSELENLVGRIKLLKSDILLEITDCRKNSDLIKKDLGGCQNLINSLSQMIICLFEYNNIEQVLQRQDEEDRHNMAMNMEKELQNELAIYTPKINDSTTIPSANFSFQKKCLSCGTTNSILSGYRTSIVYNPSPLIFHNKKFERQELLKIKAQMLRKCWDLNSTTFNMKYEEIHNEKTPEKIERLTGDKITRVSRLGSVDEIITEVKDQLPFLVSSSVRNRSIGKSKLAYRTS</sequence>
<comment type="caution">
    <text evidence="1">The sequence shown here is derived from an EMBL/GenBank/DDBJ whole genome shotgun (WGS) entry which is preliminary data.</text>
</comment>
<dbReference type="Proteomes" id="UP000187209">
    <property type="component" value="Unassembled WGS sequence"/>
</dbReference>